<reference evidence="1 2" key="1">
    <citation type="submission" date="2018-12" db="EMBL/GenBank/DDBJ databases">
        <title>Sequencing of bacterial isolates from soil warming experiment in Harvard Forest, Massachusetts, USA.</title>
        <authorList>
            <person name="Deangelis K."/>
        </authorList>
    </citation>
    <scope>NUCLEOTIDE SEQUENCE [LARGE SCALE GENOMIC DNA]</scope>
    <source>
        <strain evidence="1 2">EB153</strain>
    </source>
</reference>
<name>A0A428MEA7_9BACT</name>
<organism evidence="1 2">
    <name type="scientific">Edaphobacter aggregans</name>
    <dbReference type="NCBI Taxonomy" id="570835"/>
    <lineage>
        <taxon>Bacteria</taxon>
        <taxon>Pseudomonadati</taxon>
        <taxon>Acidobacteriota</taxon>
        <taxon>Terriglobia</taxon>
        <taxon>Terriglobales</taxon>
        <taxon>Acidobacteriaceae</taxon>
        <taxon>Edaphobacter</taxon>
    </lineage>
</organism>
<accession>A0A428MEA7</accession>
<sequence>MVRAFGRKLLRLHHRSYTGLIADHLSSRRSSPIPFFIFRIDLTQLVRGVERLNQPLTQIYTHNARGVDKFSVWNGHMSEGIACEMAARLQLAVSLRDQVLHNRPIFNPNHWFAHTALHPSFRTGHWYHRANVCRTGFALLLTAIEIPMLRIETQGLFPEAINGRKFLPTFQSYLENVEKSATRPKMLSKCLEQASPKTEEASCVGGRSFVCEPLFSGVSFGLGKITPALILPPTRLLIRSRFVFSVFSGLALTRFYRGGN</sequence>
<dbReference type="AlphaFoldDB" id="A0A428MEA7"/>
<dbReference type="EMBL" id="RSDW01000001">
    <property type="protein sequence ID" value="RSL15206.1"/>
    <property type="molecule type" value="Genomic_DNA"/>
</dbReference>
<gene>
    <name evidence="1" type="ORF">EDE15_0687</name>
</gene>
<evidence type="ECO:0000313" key="2">
    <source>
        <dbReference type="Proteomes" id="UP000269669"/>
    </source>
</evidence>
<comment type="caution">
    <text evidence="1">The sequence shown here is derived from an EMBL/GenBank/DDBJ whole genome shotgun (WGS) entry which is preliminary data.</text>
</comment>
<proteinExistence type="predicted"/>
<dbReference type="Proteomes" id="UP000269669">
    <property type="component" value="Unassembled WGS sequence"/>
</dbReference>
<evidence type="ECO:0000313" key="1">
    <source>
        <dbReference type="EMBL" id="RSL15206.1"/>
    </source>
</evidence>
<protein>
    <submittedName>
        <fullName evidence="1">Uncharacterized protein</fullName>
    </submittedName>
</protein>
<keyword evidence="2" id="KW-1185">Reference proteome</keyword>